<name>E7GG00_9FIRM</name>
<evidence type="ECO:0008006" key="3">
    <source>
        <dbReference type="Google" id="ProtNLM"/>
    </source>
</evidence>
<comment type="caution">
    <text evidence="1">The sequence shown here is derived from an EMBL/GenBank/DDBJ whole genome shotgun (WGS) entry which is preliminary data.</text>
</comment>
<gene>
    <name evidence="1" type="ORF">HMPREF9488_03693</name>
</gene>
<dbReference type="EMBL" id="ADKX01000052">
    <property type="protein sequence ID" value="EFW03046.1"/>
    <property type="molecule type" value="Genomic_DNA"/>
</dbReference>
<protein>
    <recommendedName>
        <fullName evidence="3">Abortive infection protein AbiGI</fullName>
    </recommendedName>
</protein>
<reference evidence="1 2" key="1">
    <citation type="submission" date="2010-12" db="EMBL/GenBank/DDBJ databases">
        <title>The Genome Sequence of Coprobacillus sp. strain 29_1.</title>
        <authorList>
            <consortium name="The Broad Institute Genome Sequencing Platform"/>
            <person name="Earl A."/>
            <person name="Ward D."/>
            <person name="Feldgarden M."/>
            <person name="Gevers D."/>
            <person name="Daigneault M."/>
            <person name="Sibley C.D."/>
            <person name="White A."/>
            <person name="Strauss J."/>
            <person name="Allen-Vercoe E."/>
            <person name="Young S.K."/>
            <person name="Zeng Q."/>
            <person name="Gargeya S."/>
            <person name="Fitzgerald M."/>
            <person name="Haas B."/>
            <person name="Abouelleil A."/>
            <person name="Alvarado L."/>
            <person name="Arachchi H.M."/>
            <person name="Berlin A."/>
            <person name="Brown A."/>
            <person name="Chapman S.B."/>
            <person name="Chen Z."/>
            <person name="Dunbar C."/>
            <person name="Freedman E."/>
            <person name="Gearin G."/>
            <person name="Gellesch M."/>
            <person name="Goldberg J."/>
            <person name="Griggs A."/>
            <person name="Gujja S."/>
            <person name="Heilman E."/>
            <person name="Heiman D."/>
            <person name="Howarth C."/>
            <person name="Larson L."/>
            <person name="Lui A."/>
            <person name="MacDonald P.J.P."/>
            <person name="Mehta T."/>
            <person name="Montmayeur A."/>
            <person name="Murphy C."/>
            <person name="Neiman D."/>
            <person name="Pearson M."/>
            <person name="Priest M."/>
            <person name="Roberts A."/>
            <person name="Saif S."/>
            <person name="Shea T."/>
            <person name="Shenoy N."/>
            <person name="Sisk P."/>
            <person name="Stolte C."/>
            <person name="Sykes S."/>
            <person name="White J."/>
            <person name="Yandava C."/>
            <person name="Nusbaum C."/>
            <person name="Birren B."/>
        </authorList>
    </citation>
    <scope>NUCLEOTIDE SEQUENCE [LARGE SCALE GENOMIC DNA]</scope>
    <source>
        <strain evidence="1 2">29_1</strain>
    </source>
</reference>
<dbReference type="Proteomes" id="UP000003157">
    <property type="component" value="Unassembled WGS sequence"/>
</dbReference>
<keyword evidence="2" id="KW-1185">Reference proteome</keyword>
<organism evidence="1 2">
    <name type="scientific">Coprobacillus cateniformis</name>
    <dbReference type="NCBI Taxonomy" id="100884"/>
    <lineage>
        <taxon>Bacteria</taxon>
        <taxon>Bacillati</taxon>
        <taxon>Bacillota</taxon>
        <taxon>Erysipelotrichia</taxon>
        <taxon>Erysipelotrichales</taxon>
        <taxon>Coprobacillaceae</taxon>
        <taxon>Coprobacillus</taxon>
    </lineage>
</organism>
<dbReference type="HOGENOM" id="CLU_089333_1_2_9"/>
<dbReference type="eggNOG" id="COG5340">
    <property type="taxonomic scope" value="Bacteria"/>
</dbReference>
<dbReference type="GeneID" id="78230525"/>
<sequence>MNESEIMVRYSNDNEGIIMLKDIIDLGVSKQYCLEFLKKNNYKRITRGLYIYTDLWIDYFYVLSYKYSKAVFFHESPSYLLDMSDREPLYYLVTLPYGYKVNHLTK</sequence>
<dbReference type="OrthoDB" id="9801429at2"/>
<proteinExistence type="predicted"/>
<dbReference type="AlphaFoldDB" id="E7GG00"/>
<dbReference type="RefSeq" id="WP_008790775.1">
    <property type="nucleotide sequence ID" value="NZ_AKCB01000001.1"/>
</dbReference>
<evidence type="ECO:0000313" key="1">
    <source>
        <dbReference type="EMBL" id="EFW03046.1"/>
    </source>
</evidence>
<evidence type="ECO:0000313" key="2">
    <source>
        <dbReference type="Proteomes" id="UP000003157"/>
    </source>
</evidence>
<dbReference type="STRING" id="100884.GCA_000269565_02715"/>
<accession>E7GG00</accession>